<evidence type="ECO:0000256" key="7">
    <source>
        <dbReference type="ARBA" id="ARBA00022692"/>
    </source>
</evidence>
<comment type="similarity">
    <text evidence="4 19">Belongs to the glycosyltransferase 43 family.</text>
</comment>
<dbReference type="CDD" id="cd00218">
    <property type="entry name" value="GlcAT-I"/>
    <property type="match status" value="1"/>
</dbReference>
<dbReference type="InterPro" id="IPR005027">
    <property type="entry name" value="Glyco_trans_43"/>
</dbReference>
<evidence type="ECO:0000256" key="13">
    <source>
        <dbReference type="ARBA" id="ARBA00023180"/>
    </source>
</evidence>
<dbReference type="GO" id="GO:0015018">
    <property type="term" value="F:galactosylgalactosylxylosylprotein 3-beta-glucuronosyltransferase activity"/>
    <property type="evidence" value="ECO:0007669"/>
    <property type="project" value="UniProtKB-UniRule"/>
</dbReference>
<dbReference type="GO" id="GO:0050650">
    <property type="term" value="P:chondroitin sulfate proteoglycan biosynthetic process"/>
    <property type="evidence" value="ECO:0007669"/>
    <property type="project" value="TreeGrafter"/>
</dbReference>
<feature type="region of interest" description="Disordered" evidence="20">
    <location>
        <begin position="1"/>
        <end position="25"/>
    </location>
</feature>
<feature type="binding site" evidence="17">
    <location>
        <position position="283"/>
    </location>
    <ligand>
        <name>Mn(2+)</name>
        <dbReference type="ChEBI" id="CHEBI:29035"/>
    </ligand>
</feature>
<dbReference type="PANTHER" id="PTHR10896">
    <property type="entry name" value="GALACTOSYLGALACTOSYLXYLOSYLPROTEIN 3-BETA-GLUCURONOSYLTRANSFERASE BETA-1,3-GLUCURONYLTRANSFERASE"/>
    <property type="match status" value="1"/>
</dbReference>
<proteinExistence type="inferred from homology"/>
<comment type="catalytic activity">
    <reaction evidence="15 19">
        <text>3-O-(beta-D-galactosyl-(1-&gt;3)-beta-D-galactosyl-(1-&gt;4)-beta-D-xylosyl)-L-seryl-[protein] + UDP-alpha-D-glucuronate = 3-O-(beta-D-GlcA-(1-&gt;3)-beta-D-Gal-(1-&gt;3)-beta-D-Gal-(1-&gt;4)-beta-D-Xyl)-L-seryl-[protein] + UDP + H(+)</text>
        <dbReference type="Rhea" id="RHEA:24168"/>
        <dbReference type="Rhea" id="RHEA-COMP:12571"/>
        <dbReference type="Rhea" id="RHEA-COMP:12573"/>
        <dbReference type="ChEBI" id="CHEBI:15378"/>
        <dbReference type="ChEBI" id="CHEBI:58052"/>
        <dbReference type="ChEBI" id="CHEBI:58223"/>
        <dbReference type="ChEBI" id="CHEBI:132090"/>
        <dbReference type="ChEBI" id="CHEBI:132093"/>
        <dbReference type="EC" id="2.4.1.135"/>
    </reaction>
</comment>
<evidence type="ECO:0000313" key="22">
    <source>
        <dbReference type="Proteomes" id="UP000708208"/>
    </source>
</evidence>
<dbReference type="GO" id="GO:0005975">
    <property type="term" value="P:carbohydrate metabolic process"/>
    <property type="evidence" value="ECO:0007669"/>
    <property type="project" value="TreeGrafter"/>
</dbReference>
<evidence type="ECO:0000256" key="5">
    <source>
        <dbReference type="ARBA" id="ARBA00012641"/>
    </source>
</evidence>
<evidence type="ECO:0000256" key="15">
    <source>
        <dbReference type="ARBA" id="ARBA00047979"/>
    </source>
</evidence>
<gene>
    <name evidence="21" type="ORF">AFUS01_LOCUS4</name>
</gene>
<evidence type="ECO:0000256" key="8">
    <source>
        <dbReference type="ARBA" id="ARBA00022723"/>
    </source>
</evidence>
<evidence type="ECO:0000256" key="3">
    <source>
        <dbReference type="ARBA" id="ARBA00004922"/>
    </source>
</evidence>
<keyword evidence="11 19" id="KW-0333">Golgi apparatus</keyword>
<comment type="caution">
    <text evidence="21">The sequence shown here is derived from an EMBL/GenBank/DDBJ whole genome shotgun (WGS) entry which is preliminary data.</text>
</comment>
<evidence type="ECO:0000256" key="18">
    <source>
        <dbReference type="PIRSR" id="PIRSR605027-6"/>
    </source>
</evidence>
<feature type="glycosylation site" description="N-linked (GlcNAc...) asparagine" evidence="18">
    <location>
        <position position="386"/>
    </location>
</feature>
<evidence type="ECO:0000256" key="2">
    <source>
        <dbReference type="ARBA" id="ARBA00004323"/>
    </source>
</evidence>
<evidence type="ECO:0000256" key="14">
    <source>
        <dbReference type="ARBA" id="ARBA00023211"/>
    </source>
</evidence>
<organism evidence="21 22">
    <name type="scientific">Allacma fusca</name>
    <dbReference type="NCBI Taxonomy" id="39272"/>
    <lineage>
        <taxon>Eukaryota</taxon>
        <taxon>Metazoa</taxon>
        <taxon>Ecdysozoa</taxon>
        <taxon>Arthropoda</taxon>
        <taxon>Hexapoda</taxon>
        <taxon>Collembola</taxon>
        <taxon>Symphypleona</taxon>
        <taxon>Sminthuridae</taxon>
        <taxon>Allacma</taxon>
    </lineage>
</organism>
<name>A0A8J2J182_9HEXA</name>
<evidence type="ECO:0000256" key="11">
    <source>
        <dbReference type="ARBA" id="ARBA00023034"/>
    </source>
</evidence>
<dbReference type="Proteomes" id="UP000708208">
    <property type="component" value="Unassembled WGS sequence"/>
</dbReference>
<comment type="cofactor">
    <cofactor evidence="1 17 19">
        <name>Mn(2+)</name>
        <dbReference type="ChEBI" id="CHEBI:29035"/>
    </cofactor>
</comment>
<dbReference type="AlphaFoldDB" id="A0A8J2J182"/>
<keyword evidence="8 17" id="KW-0479">Metal-binding</keyword>
<evidence type="ECO:0000256" key="17">
    <source>
        <dbReference type="PIRSR" id="PIRSR605027-3"/>
    </source>
</evidence>
<feature type="transmembrane region" description="Helical" evidence="19">
    <location>
        <begin position="61"/>
        <end position="79"/>
    </location>
</feature>
<feature type="active site" description="Proton donor/acceptor" evidence="16">
    <location>
        <position position="366"/>
    </location>
</feature>
<keyword evidence="7 19" id="KW-0812">Transmembrane</keyword>
<keyword evidence="22" id="KW-1185">Reference proteome</keyword>
<dbReference type="PANTHER" id="PTHR10896:SF50">
    <property type="entry name" value="GALACTOSYLGALACTOSYLXYLOSYLPROTEIN 3-BETA-GLUCURONOSYLTRANSFERASE P"/>
    <property type="match status" value="1"/>
</dbReference>
<accession>A0A8J2J182</accession>
<keyword evidence="13 18" id="KW-0325">Glycoprotein</keyword>
<keyword evidence="14 17" id="KW-0464">Manganese</keyword>
<dbReference type="Pfam" id="PF03360">
    <property type="entry name" value="Glyco_transf_43"/>
    <property type="match status" value="1"/>
</dbReference>
<keyword evidence="12 19" id="KW-0472">Membrane</keyword>
<dbReference type="OrthoDB" id="675023at2759"/>
<evidence type="ECO:0000256" key="6">
    <source>
        <dbReference type="ARBA" id="ARBA00022679"/>
    </source>
</evidence>
<dbReference type="EC" id="2.4.1.135" evidence="5 19"/>
<comment type="pathway">
    <text evidence="3 19">Protein modification; protein glycosylation.</text>
</comment>
<sequence>MLRDVPPKDGGPAVGEGEGCEGGIEPVPPGQLKITWIRGPWTVIQSESQIQDKRLRTLRSILLNTCLFALGILTTLLIISNREETIDLCEPTVSTNPVAAESKIEFILKGGQNNLNNVNSQDDGQRYGNPVGQSLPVQSASVSLSTVVALPGGDDPSYFDTSVSINKLQLPFSSKVRRNLVYVVTPTYNRPEQIPELTRLAQALLQVNHLIHWVVVEDVDRQTSGLEKFLNKFNLQYSLLKSVKPKVFDKVVGKPRGVGARRASLEWLRLHQFTGVVYFADDDNTYDSDIFRQMQRTKKVSMWPVGLVTELGVSSPIVRQGKVIGFYDGWRAYRKFPVDMAGFAINLKLIHAKKNANMPWVAGYEEDEILRSLGITLNDIQPLASNCTEILVWHTKSAKNNWSKKAGNLKTNLEESTNLRILLKKLPLPNANDISSMSKSQRKNSENSGGFSFMKLLLGN</sequence>
<protein>
    <recommendedName>
        <fullName evidence="5 19">Galactosylgalactosylxylosylprotein 3-beta-glucuronosyltransferase</fullName>
        <ecNumber evidence="5 19">2.4.1.135</ecNumber>
    </recommendedName>
</protein>
<keyword evidence="9 19" id="KW-0735">Signal-anchor</keyword>
<dbReference type="GO" id="GO:0046872">
    <property type="term" value="F:metal ion binding"/>
    <property type="evidence" value="ECO:0007669"/>
    <property type="project" value="UniProtKB-KW"/>
</dbReference>
<evidence type="ECO:0000256" key="20">
    <source>
        <dbReference type="SAM" id="MobiDB-lite"/>
    </source>
</evidence>
<evidence type="ECO:0000256" key="16">
    <source>
        <dbReference type="PIRSR" id="PIRSR605027-1"/>
    </source>
</evidence>
<dbReference type="UniPathway" id="UPA00378"/>
<keyword evidence="10 19" id="KW-1133">Transmembrane helix</keyword>
<evidence type="ECO:0000256" key="12">
    <source>
        <dbReference type="ARBA" id="ARBA00023136"/>
    </source>
</evidence>
<dbReference type="EMBL" id="CAJVCH010000001">
    <property type="protein sequence ID" value="CAG7628859.1"/>
    <property type="molecule type" value="Genomic_DNA"/>
</dbReference>
<evidence type="ECO:0000256" key="10">
    <source>
        <dbReference type="ARBA" id="ARBA00022989"/>
    </source>
</evidence>
<dbReference type="FunFam" id="3.90.550.10:FF:000044">
    <property type="entry name" value="Galactosylgalactosylxylosylprotein 3-beta-glucuronosyltransferase"/>
    <property type="match status" value="1"/>
</dbReference>
<evidence type="ECO:0000256" key="4">
    <source>
        <dbReference type="ARBA" id="ARBA00007706"/>
    </source>
</evidence>
<evidence type="ECO:0000313" key="21">
    <source>
        <dbReference type="EMBL" id="CAG7628859.1"/>
    </source>
</evidence>
<reference evidence="21" key="1">
    <citation type="submission" date="2021-06" db="EMBL/GenBank/DDBJ databases">
        <authorList>
            <person name="Hodson N. C."/>
            <person name="Mongue J. A."/>
            <person name="Jaron S. K."/>
        </authorList>
    </citation>
    <scope>NUCLEOTIDE SEQUENCE</scope>
</reference>
<evidence type="ECO:0000256" key="19">
    <source>
        <dbReference type="RuleBase" id="RU363127"/>
    </source>
</evidence>
<dbReference type="GO" id="GO:0000139">
    <property type="term" value="C:Golgi membrane"/>
    <property type="evidence" value="ECO:0007669"/>
    <property type="project" value="UniProtKB-SubCell"/>
</dbReference>
<feature type="compositionally biased region" description="Gly residues" evidence="20">
    <location>
        <begin position="12"/>
        <end position="22"/>
    </location>
</feature>
<comment type="subcellular location">
    <subcellularLocation>
        <location evidence="2 19">Golgi apparatus membrane</location>
        <topology evidence="2 19">Single-pass type II membrane protein</topology>
    </subcellularLocation>
</comment>
<evidence type="ECO:0000256" key="1">
    <source>
        <dbReference type="ARBA" id="ARBA00001936"/>
    </source>
</evidence>
<evidence type="ECO:0000256" key="9">
    <source>
        <dbReference type="ARBA" id="ARBA00022968"/>
    </source>
</evidence>
<keyword evidence="6 19" id="KW-0808">Transferase</keyword>